<dbReference type="EC" id="3.5.1.19" evidence="6"/>
<evidence type="ECO:0000313" key="11">
    <source>
        <dbReference type="Proteomes" id="UP001262410"/>
    </source>
</evidence>
<evidence type="ECO:0000313" key="10">
    <source>
        <dbReference type="EMBL" id="MDR6288499.1"/>
    </source>
</evidence>
<sequence>MSRLSRRTFLVSASAAAASATWLRPSLAAAATITPGDADVLLVIDVQNCFLPGGSLAVIDGDKIVPVINALATRFHNIVVTQDWHTPGHISFASAHPGAKPFDTAKLPYGDQVLWPDHCVQGTAGADLSPGLKLPTAELVIRKGYHPTVDSYSAFNEADGTATGLAGYLKERGIHRVFAVGVATDFCVGFSAIDARKAGFEAFVIDDACRGIDAEGSLAKAWTAMTAAEVQKIVSADIA</sequence>
<dbReference type="EMBL" id="JAVDPW010000002">
    <property type="protein sequence ID" value="MDR6288499.1"/>
    <property type="molecule type" value="Genomic_DNA"/>
</dbReference>
<evidence type="ECO:0000256" key="3">
    <source>
        <dbReference type="ARBA" id="ARBA00022723"/>
    </source>
</evidence>
<comment type="pathway">
    <text evidence="5">Cofactor biosynthesis; nicotinate biosynthesis; nicotinate from nicotinamide: step 1/1.</text>
</comment>
<keyword evidence="4 10" id="KW-0378">Hydrolase</keyword>
<proteinExistence type="inferred from homology"/>
<feature type="signal peptide" evidence="8">
    <location>
        <begin position="1"/>
        <end position="28"/>
    </location>
</feature>
<dbReference type="CDD" id="cd01011">
    <property type="entry name" value="nicotinamidase"/>
    <property type="match status" value="1"/>
</dbReference>
<keyword evidence="11" id="KW-1185">Reference proteome</keyword>
<keyword evidence="2" id="KW-0662">Pyridine nucleotide biosynthesis</keyword>
<dbReference type="PANTHER" id="PTHR11080:SF2">
    <property type="entry name" value="LD05707P"/>
    <property type="match status" value="1"/>
</dbReference>
<evidence type="ECO:0000256" key="5">
    <source>
        <dbReference type="ARBA" id="ARBA00037900"/>
    </source>
</evidence>
<dbReference type="PANTHER" id="PTHR11080">
    <property type="entry name" value="PYRAZINAMIDASE/NICOTINAMIDASE"/>
    <property type="match status" value="1"/>
</dbReference>
<evidence type="ECO:0000256" key="4">
    <source>
        <dbReference type="ARBA" id="ARBA00022801"/>
    </source>
</evidence>
<evidence type="ECO:0000256" key="6">
    <source>
        <dbReference type="ARBA" id="ARBA00039017"/>
    </source>
</evidence>
<feature type="domain" description="Isochorismatase-like" evidence="9">
    <location>
        <begin position="40"/>
        <end position="227"/>
    </location>
</feature>
<feature type="chain" id="PRO_5045095563" description="nicotinamidase" evidence="8">
    <location>
        <begin position="29"/>
        <end position="239"/>
    </location>
</feature>
<name>A0ABU1JLS5_9PROT</name>
<evidence type="ECO:0000256" key="8">
    <source>
        <dbReference type="SAM" id="SignalP"/>
    </source>
</evidence>
<keyword evidence="8" id="KW-0732">Signal</keyword>
<protein>
    <recommendedName>
        <fullName evidence="6">nicotinamidase</fullName>
        <ecNumber evidence="6">3.5.1.19</ecNumber>
    </recommendedName>
    <alternativeName>
        <fullName evidence="7">Nicotinamide deamidase</fullName>
    </alternativeName>
</protein>
<dbReference type="SUPFAM" id="SSF52499">
    <property type="entry name" value="Isochorismatase-like hydrolases"/>
    <property type="match status" value="1"/>
</dbReference>
<dbReference type="RefSeq" id="WP_309792500.1">
    <property type="nucleotide sequence ID" value="NZ_JAVDPW010000002.1"/>
</dbReference>
<keyword evidence="3" id="KW-0479">Metal-binding</keyword>
<dbReference type="InterPro" id="IPR052347">
    <property type="entry name" value="Isochorismatase_Nicotinamidase"/>
</dbReference>
<comment type="similarity">
    <text evidence="1">Belongs to the isochorismatase family.</text>
</comment>
<dbReference type="InterPro" id="IPR006311">
    <property type="entry name" value="TAT_signal"/>
</dbReference>
<dbReference type="Proteomes" id="UP001262410">
    <property type="component" value="Unassembled WGS sequence"/>
</dbReference>
<evidence type="ECO:0000256" key="7">
    <source>
        <dbReference type="ARBA" id="ARBA00043224"/>
    </source>
</evidence>
<dbReference type="InterPro" id="IPR036380">
    <property type="entry name" value="Isochorismatase-like_sf"/>
</dbReference>
<dbReference type="Pfam" id="PF00857">
    <property type="entry name" value="Isochorismatase"/>
    <property type="match status" value="1"/>
</dbReference>
<dbReference type="Gene3D" id="3.40.50.850">
    <property type="entry name" value="Isochorismatase-like"/>
    <property type="match status" value="1"/>
</dbReference>
<evidence type="ECO:0000256" key="1">
    <source>
        <dbReference type="ARBA" id="ARBA00006336"/>
    </source>
</evidence>
<evidence type="ECO:0000256" key="2">
    <source>
        <dbReference type="ARBA" id="ARBA00022642"/>
    </source>
</evidence>
<evidence type="ECO:0000259" key="9">
    <source>
        <dbReference type="Pfam" id="PF00857"/>
    </source>
</evidence>
<accession>A0ABU1JLS5</accession>
<reference evidence="10 11" key="1">
    <citation type="submission" date="2023-07" db="EMBL/GenBank/DDBJ databases">
        <title>Sorghum-associated microbial communities from plants grown in Nebraska, USA.</title>
        <authorList>
            <person name="Schachtman D."/>
        </authorList>
    </citation>
    <scope>NUCLEOTIDE SEQUENCE [LARGE SCALE GENOMIC DNA]</scope>
    <source>
        <strain evidence="10 11">584</strain>
    </source>
</reference>
<gene>
    <name evidence="10" type="ORF">E9232_001006</name>
</gene>
<comment type="caution">
    <text evidence="10">The sequence shown here is derived from an EMBL/GenBank/DDBJ whole genome shotgun (WGS) entry which is preliminary data.</text>
</comment>
<dbReference type="PROSITE" id="PS51318">
    <property type="entry name" value="TAT"/>
    <property type="match status" value="1"/>
</dbReference>
<organism evidence="10 11">
    <name type="scientific">Inquilinus ginsengisoli</name>
    <dbReference type="NCBI Taxonomy" id="363840"/>
    <lineage>
        <taxon>Bacteria</taxon>
        <taxon>Pseudomonadati</taxon>
        <taxon>Pseudomonadota</taxon>
        <taxon>Alphaproteobacteria</taxon>
        <taxon>Rhodospirillales</taxon>
        <taxon>Rhodospirillaceae</taxon>
        <taxon>Inquilinus</taxon>
    </lineage>
</organism>
<dbReference type="InterPro" id="IPR000868">
    <property type="entry name" value="Isochorismatase-like_dom"/>
</dbReference>
<dbReference type="GO" id="GO:0008936">
    <property type="term" value="F:nicotinamidase activity"/>
    <property type="evidence" value="ECO:0007669"/>
    <property type="project" value="UniProtKB-EC"/>
</dbReference>